<keyword evidence="2" id="KW-1185">Reference proteome</keyword>
<dbReference type="Proteomes" id="UP000282388">
    <property type="component" value="Unassembled WGS sequence"/>
</dbReference>
<comment type="caution">
    <text evidence="1">The sequence shown here is derived from an EMBL/GenBank/DDBJ whole genome shotgun (WGS) entry which is preliminary data.</text>
</comment>
<dbReference type="EMBL" id="RAXV01000024">
    <property type="protein sequence ID" value="RKG30428.1"/>
    <property type="molecule type" value="Genomic_DNA"/>
</dbReference>
<evidence type="ECO:0000313" key="2">
    <source>
        <dbReference type="Proteomes" id="UP000282388"/>
    </source>
</evidence>
<evidence type="ECO:0000313" key="1">
    <source>
        <dbReference type="EMBL" id="RKG30428.1"/>
    </source>
</evidence>
<dbReference type="AlphaFoldDB" id="A0A3A8E8J2"/>
<name>A0A3A8E8J2_9GAMM</name>
<reference evidence="1 2" key="1">
    <citation type="submission" date="2018-09" db="EMBL/GenBank/DDBJ databases">
        <title>The draft genome of Acinetobacter spp. strains.</title>
        <authorList>
            <person name="Qin J."/>
            <person name="Feng Y."/>
            <person name="Zong Z."/>
        </authorList>
    </citation>
    <scope>NUCLEOTIDE SEQUENCE [LARGE SCALE GENOMIC DNA]</scope>
    <source>
        <strain evidence="1 2">WCHAc060012</strain>
    </source>
</reference>
<accession>A0A3A8E8J2</accession>
<dbReference type="RefSeq" id="WP_120402970.1">
    <property type="nucleotide sequence ID" value="NZ_RAXV01000024.1"/>
</dbReference>
<proteinExistence type="predicted"/>
<sequence>MNETILEKTLLKIMKHLDAKLVLPIEHQLWSEKDIAKYFNYSEDYTKKNIISNPYFPPSRQLPTSKDGERTVSRWKAKDVIDFGMAFDKKTLQYH</sequence>
<protein>
    <submittedName>
        <fullName evidence="1">Uncharacterized protein</fullName>
    </submittedName>
</protein>
<gene>
    <name evidence="1" type="ORF">D7V32_11240</name>
</gene>
<dbReference type="OrthoDB" id="6694295at2"/>
<organism evidence="1 2">
    <name type="scientific">Acinetobacter tianfuensis</name>
    <dbReference type="NCBI Taxonomy" id="2419603"/>
    <lineage>
        <taxon>Bacteria</taxon>
        <taxon>Pseudomonadati</taxon>
        <taxon>Pseudomonadota</taxon>
        <taxon>Gammaproteobacteria</taxon>
        <taxon>Moraxellales</taxon>
        <taxon>Moraxellaceae</taxon>
        <taxon>Acinetobacter</taxon>
    </lineage>
</organism>